<dbReference type="AlphaFoldDB" id="A0A6N1X9F3"/>
<keyword evidence="3" id="KW-1185">Reference proteome</keyword>
<sequence length="217" mass="23806">MITNEEQLRALYDAPTERALLKQQVDLDRYCLRFIALSPLCILSTAGSDGALLDASPRGGKPGFVKAPDKNTLLLPDAGGNNRLDSLSNLLRDPRIGLLFLVPGFDETLRVNGTARLRDEAHYTALFRSDSARTRLVIEVSVQEAYLHCAKALMRSRLWSPQAQVARTAMPSMNQMVHAQVGLQAPAEAQEVMVARYAHQIAQEQGPAQLGEASEAR</sequence>
<dbReference type="InterPro" id="IPR011576">
    <property type="entry name" value="Pyridox_Oxase_N"/>
</dbReference>
<dbReference type="RefSeq" id="WP_175505266.1">
    <property type="nucleotide sequence ID" value="NZ_CAURQT010000005.1"/>
</dbReference>
<dbReference type="PANTHER" id="PTHR42815">
    <property type="entry name" value="FAD-BINDING, PUTATIVE (AFU_ORTHOLOGUE AFUA_6G07600)-RELATED"/>
    <property type="match status" value="1"/>
</dbReference>
<dbReference type="PANTHER" id="PTHR42815:SF2">
    <property type="entry name" value="FAD-BINDING, PUTATIVE (AFU_ORTHOLOGUE AFUA_6G07600)-RELATED"/>
    <property type="match status" value="1"/>
</dbReference>
<reference evidence="2 3" key="1">
    <citation type="submission" date="2020-06" db="EMBL/GenBank/DDBJ databases">
        <title>Acidovorax antarctica sp. nov., isolated from Corinth ice sheet soil, Antarctic Fields Peninsula.</title>
        <authorList>
            <person name="Xu Q."/>
            <person name="Peng F."/>
        </authorList>
    </citation>
    <scope>NUCLEOTIDE SEQUENCE [LARGE SCALE GENOMIC DNA]</scope>
    <source>
        <strain evidence="2 3">16-35-5</strain>
    </source>
</reference>
<dbReference type="Pfam" id="PF01243">
    <property type="entry name" value="PNPOx_N"/>
    <property type="match status" value="1"/>
</dbReference>
<feature type="domain" description="Pyridoxamine 5'-phosphate oxidase N-terminal" evidence="1">
    <location>
        <begin position="32"/>
        <end position="149"/>
    </location>
</feature>
<dbReference type="InterPro" id="IPR012349">
    <property type="entry name" value="Split_barrel_FMN-bd"/>
</dbReference>
<evidence type="ECO:0000313" key="3">
    <source>
        <dbReference type="Proteomes" id="UP000509579"/>
    </source>
</evidence>
<dbReference type="InterPro" id="IPR024029">
    <property type="entry name" value="Pyridox_Oxase_FMN-dep"/>
</dbReference>
<organism evidence="2 3">
    <name type="scientific">Comamonas antarctica</name>
    <dbReference type="NCBI Taxonomy" id="2743470"/>
    <lineage>
        <taxon>Bacteria</taxon>
        <taxon>Pseudomonadati</taxon>
        <taxon>Pseudomonadota</taxon>
        <taxon>Betaproteobacteria</taxon>
        <taxon>Burkholderiales</taxon>
        <taxon>Comamonadaceae</taxon>
        <taxon>Comamonas</taxon>
    </lineage>
</organism>
<dbReference type="Gene3D" id="2.30.110.10">
    <property type="entry name" value="Electron Transport, Fmn-binding Protein, Chain A"/>
    <property type="match status" value="1"/>
</dbReference>
<gene>
    <name evidence="2" type="ORF">HUK68_16975</name>
</gene>
<proteinExistence type="predicted"/>
<evidence type="ECO:0000259" key="1">
    <source>
        <dbReference type="Pfam" id="PF01243"/>
    </source>
</evidence>
<dbReference type="Proteomes" id="UP000509579">
    <property type="component" value="Chromosome"/>
</dbReference>
<dbReference type="SUPFAM" id="SSF50475">
    <property type="entry name" value="FMN-binding split barrel"/>
    <property type="match status" value="1"/>
</dbReference>
<dbReference type="EMBL" id="CP054840">
    <property type="protein sequence ID" value="QKV54466.1"/>
    <property type="molecule type" value="Genomic_DNA"/>
</dbReference>
<protein>
    <submittedName>
        <fullName evidence="2">Pyridoxamine 5'-phosphate oxidase family protein</fullName>
    </submittedName>
</protein>
<dbReference type="NCBIfam" id="TIGR04025">
    <property type="entry name" value="PPOX_FMN_DR2398"/>
    <property type="match status" value="1"/>
</dbReference>
<evidence type="ECO:0000313" key="2">
    <source>
        <dbReference type="EMBL" id="QKV54466.1"/>
    </source>
</evidence>
<accession>A0A6N1X9F3</accession>
<dbReference type="KEGG" id="aant:HUK68_16975"/>
<name>A0A6N1X9F3_9BURK</name>